<feature type="region of interest" description="Disordered" evidence="12">
    <location>
        <begin position="231"/>
        <end position="256"/>
    </location>
</feature>
<comment type="caution">
    <text evidence="14">The sequence shown here is derived from an EMBL/GenBank/DDBJ whole genome shotgun (WGS) entry which is preliminary data.</text>
</comment>
<dbReference type="EMBL" id="JANBPT010001267">
    <property type="protein sequence ID" value="KAJ1909081.1"/>
    <property type="molecule type" value="Genomic_DNA"/>
</dbReference>
<evidence type="ECO:0000259" key="13">
    <source>
        <dbReference type="PROSITE" id="PS50089"/>
    </source>
</evidence>
<dbReference type="GO" id="GO:0006886">
    <property type="term" value="P:intracellular protein transport"/>
    <property type="evidence" value="ECO:0007669"/>
    <property type="project" value="UniProtKB-UniRule"/>
</dbReference>
<evidence type="ECO:0000256" key="1">
    <source>
        <dbReference type="ARBA" id="ARBA00007070"/>
    </source>
</evidence>
<dbReference type="Pfam" id="PF12451">
    <property type="entry name" value="VPS11_C"/>
    <property type="match status" value="1"/>
</dbReference>
<dbReference type="GO" id="GO:0006904">
    <property type="term" value="P:vesicle docking involved in exocytosis"/>
    <property type="evidence" value="ECO:0007669"/>
    <property type="project" value="TreeGrafter"/>
</dbReference>
<dbReference type="InterPro" id="IPR016528">
    <property type="entry name" value="VPS11"/>
</dbReference>
<dbReference type="GO" id="GO:0061630">
    <property type="term" value="F:ubiquitin protein ligase activity"/>
    <property type="evidence" value="ECO:0007669"/>
    <property type="project" value="UniProtKB-EC"/>
</dbReference>
<dbReference type="GO" id="GO:0030674">
    <property type="term" value="F:protein-macromolecule adaptor activity"/>
    <property type="evidence" value="ECO:0007669"/>
    <property type="project" value="TreeGrafter"/>
</dbReference>
<evidence type="ECO:0000256" key="8">
    <source>
        <dbReference type="ARBA" id="ARBA00029433"/>
    </source>
</evidence>
<comment type="subcellular location">
    <subcellularLocation>
        <location evidence="8">Endomembrane system</location>
        <topology evidence="8">Peripheral membrane protein</topology>
        <orientation evidence="8">Cytoplasmic side</orientation>
    </subcellularLocation>
    <subcellularLocation>
        <location evidence="9">Vacuole membrane</location>
        <topology evidence="9">Peripheral membrane protein</topology>
        <orientation evidence="9">Cytoplasmic side</orientation>
    </subcellularLocation>
</comment>
<dbReference type="SUPFAM" id="SSF57850">
    <property type="entry name" value="RING/U-box"/>
    <property type="match status" value="1"/>
</dbReference>
<gene>
    <name evidence="14" type="primary">VPS11_2</name>
    <name evidence="14" type="ORF">IWQ60_011369</name>
</gene>
<dbReference type="InterPro" id="IPR057308">
    <property type="entry name" value="CHCR_PEP5_VPS11"/>
</dbReference>
<dbReference type="Proteomes" id="UP001150569">
    <property type="component" value="Unassembled WGS sequence"/>
</dbReference>
<dbReference type="InterPro" id="IPR001841">
    <property type="entry name" value="Znf_RING"/>
</dbReference>
<keyword evidence="4 10" id="KW-0863">Zinc-finger</keyword>
<dbReference type="PROSITE" id="PS50089">
    <property type="entry name" value="ZF_RING_2"/>
    <property type="match status" value="1"/>
</dbReference>
<evidence type="ECO:0000256" key="7">
    <source>
        <dbReference type="ARBA" id="ARBA00023136"/>
    </source>
</evidence>
<dbReference type="GO" id="GO:0008270">
    <property type="term" value="F:zinc ion binding"/>
    <property type="evidence" value="ECO:0007669"/>
    <property type="project" value="UniProtKB-KW"/>
</dbReference>
<evidence type="ECO:0000256" key="4">
    <source>
        <dbReference type="ARBA" id="ARBA00022771"/>
    </source>
</evidence>
<accession>A0A9W8DII4</accession>
<keyword evidence="9" id="KW-0808">Transferase</keyword>
<dbReference type="PIRSF" id="PIRSF007860">
    <property type="entry name" value="VPS11"/>
    <property type="match status" value="1"/>
</dbReference>
<dbReference type="GO" id="GO:0048284">
    <property type="term" value="P:organelle fusion"/>
    <property type="evidence" value="ECO:0007669"/>
    <property type="project" value="TreeGrafter"/>
</dbReference>
<dbReference type="InterPro" id="IPR024763">
    <property type="entry name" value="VPS11_C"/>
</dbReference>
<dbReference type="InterPro" id="IPR000547">
    <property type="entry name" value="Clathrin_H-chain/VPS_repeat"/>
</dbReference>
<feature type="compositionally biased region" description="Polar residues" evidence="12">
    <location>
        <begin position="243"/>
        <end position="254"/>
    </location>
</feature>
<dbReference type="GO" id="GO:0007033">
    <property type="term" value="P:vacuole organization"/>
    <property type="evidence" value="ECO:0007669"/>
    <property type="project" value="TreeGrafter"/>
</dbReference>
<dbReference type="GO" id="GO:0033263">
    <property type="term" value="C:CORVET complex"/>
    <property type="evidence" value="ECO:0007669"/>
    <property type="project" value="UniProtKB-UniRule"/>
</dbReference>
<evidence type="ECO:0000256" key="12">
    <source>
        <dbReference type="SAM" id="MobiDB-lite"/>
    </source>
</evidence>
<evidence type="ECO:0000256" key="5">
    <source>
        <dbReference type="ARBA" id="ARBA00022833"/>
    </source>
</evidence>
<reference evidence="14" key="1">
    <citation type="submission" date="2022-07" db="EMBL/GenBank/DDBJ databases">
        <title>Phylogenomic reconstructions and comparative analyses of Kickxellomycotina fungi.</title>
        <authorList>
            <person name="Reynolds N.K."/>
            <person name="Stajich J.E."/>
            <person name="Barry K."/>
            <person name="Grigoriev I.V."/>
            <person name="Crous P."/>
            <person name="Smith M.E."/>
        </authorList>
    </citation>
    <scope>NUCLEOTIDE SEQUENCE</scope>
    <source>
        <strain evidence="14">RSA 861</strain>
    </source>
</reference>
<dbReference type="CDD" id="cd16688">
    <property type="entry name" value="RING-H2_Vps11"/>
    <property type="match status" value="1"/>
</dbReference>
<keyword evidence="9" id="KW-0926">Vacuole</keyword>
<evidence type="ECO:0000256" key="10">
    <source>
        <dbReference type="PROSITE-ProRule" id="PRU00175"/>
    </source>
</evidence>
<feature type="region of interest" description="Disordered" evidence="12">
    <location>
        <begin position="37"/>
        <end position="64"/>
    </location>
</feature>
<keyword evidence="7 9" id="KW-0472">Membrane</keyword>
<evidence type="ECO:0000256" key="3">
    <source>
        <dbReference type="ARBA" id="ARBA00022723"/>
    </source>
</evidence>
<keyword evidence="15" id="KW-1185">Reference proteome</keyword>
<dbReference type="EC" id="2.3.2.27" evidence="9"/>
<dbReference type="InterPro" id="IPR057307">
    <property type="entry name" value="PEP5_VPS11_N"/>
</dbReference>
<feature type="domain" description="RING-type" evidence="13">
    <location>
        <begin position="928"/>
        <end position="963"/>
    </location>
</feature>
<evidence type="ECO:0000313" key="15">
    <source>
        <dbReference type="Proteomes" id="UP001150569"/>
    </source>
</evidence>
<proteinExistence type="inferred from homology"/>
<evidence type="ECO:0000313" key="14">
    <source>
        <dbReference type="EMBL" id="KAJ1909081.1"/>
    </source>
</evidence>
<feature type="compositionally biased region" description="Low complexity" evidence="12">
    <location>
        <begin position="52"/>
        <end position="61"/>
    </location>
</feature>
<feature type="repeat" description="CHCR" evidence="11">
    <location>
        <begin position="489"/>
        <end position="641"/>
    </location>
</feature>
<dbReference type="PANTHER" id="PTHR23323:SF24">
    <property type="entry name" value="VACUOLAR PROTEIN SORTING-ASSOCIATED PROTEIN 11 HOMOLOG"/>
    <property type="match status" value="1"/>
</dbReference>
<keyword evidence="2 9" id="KW-0813">Transport</keyword>
<dbReference type="Pfam" id="PF17122">
    <property type="entry name" value="zf-C3H2C3"/>
    <property type="match status" value="1"/>
</dbReference>
<evidence type="ECO:0000256" key="9">
    <source>
        <dbReference type="PIRNR" id="PIRNR007860"/>
    </source>
</evidence>
<keyword evidence="9" id="KW-0833">Ubl conjugation pathway</keyword>
<comment type="catalytic activity">
    <reaction evidence="9">
        <text>S-ubiquitinyl-[E2 ubiquitin-conjugating enzyme]-L-cysteine + [acceptor protein]-L-lysine = [E2 ubiquitin-conjugating enzyme]-L-cysteine + N(6)-ubiquitinyl-[acceptor protein]-L-lysine.</text>
        <dbReference type="EC" id="2.3.2.27"/>
    </reaction>
</comment>
<keyword evidence="6 9" id="KW-0653">Protein transport</keyword>
<name>A0A9W8DII4_9FUNG</name>
<dbReference type="GO" id="GO:0007032">
    <property type="term" value="P:endosome organization"/>
    <property type="evidence" value="ECO:0007669"/>
    <property type="project" value="TreeGrafter"/>
</dbReference>
<dbReference type="PANTHER" id="PTHR23323">
    <property type="entry name" value="VACUOLAR PROTEIN SORTING-ASSOCIATED PROTEIN"/>
    <property type="match status" value="1"/>
</dbReference>
<evidence type="ECO:0000256" key="11">
    <source>
        <dbReference type="PROSITE-ProRule" id="PRU01006"/>
    </source>
</evidence>
<keyword evidence="3" id="KW-0479">Metal-binding</keyword>
<comment type="subunit">
    <text evidence="9">Component of the homotypic vacuole fusion and vacuole protein sorting (HOPS) complex. Component of the class C core vacuole/endosome tethering (CORVET) complex.</text>
</comment>
<dbReference type="Pfam" id="PF23341">
    <property type="entry name" value="PEP5_VPS11_N"/>
    <property type="match status" value="1"/>
</dbReference>
<keyword evidence="5" id="KW-0862">Zinc</keyword>
<dbReference type="OrthoDB" id="26184at2759"/>
<dbReference type="Pfam" id="PF23356">
    <property type="entry name" value="TPR_PEP5_VPS11"/>
    <property type="match status" value="1"/>
</dbReference>
<comment type="similarity">
    <text evidence="1 9">Belongs to the VPS11 family.</text>
</comment>
<evidence type="ECO:0000256" key="6">
    <source>
        <dbReference type="ARBA" id="ARBA00022927"/>
    </source>
</evidence>
<dbReference type="GO" id="GO:0000329">
    <property type="term" value="C:fungal-type vacuole membrane"/>
    <property type="evidence" value="ECO:0007669"/>
    <property type="project" value="UniProtKB-UniRule"/>
</dbReference>
<protein>
    <recommendedName>
        <fullName evidence="9">E3 ubiquitin-protein ligase PEP5</fullName>
        <ecNumber evidence="9">2.3.2.27</ecNumber>
    </recommendedName>
</protein>
<dbReference type="AlphaFoldDB" id="A0A9W8DII4"/>
<dbReference type="PROSITE" id="PS50236">
    <property type="entry name" value="CHCR"/>
    <property type="match status" value="1"/>
</dbReference>
<organism evidence="14 15">
    <name type="scientific">Tieghemiomyces parasiticus</name>
    <dbReference type="NCBI Taxonomy" id="78921"/>
    <lineage>
        <taxon>Eukaryota</taxon>
        <taxon>Fungi</taxon>
        <taxon>Fungi incertae sedis</taxon>
        <taxon>Zoopagomycota</taxon>
        <taxon>Kickxellomycotina</taxon>
        <taxon>Dimargaritomycetes</taxon>
        <taxon>Dimargaritales</taxon>
        <taxon>Dimargaritaceae</taxon>
        <taxon>Tieghemiomyces</taxon>
    </lineage>
</organism>
<dbReference type="GO" id="GO:0030897">
    <property type="term" value="C:HOPS complex"/>
    <property type="evidence" value="ECO:0007669"/>
    <property type="project" value="UniProtKB-UniRule"/>
</dbReference>
<evidence type="ECO:0000256" key="2">
    <source>
        <dbReference type="ARBA" id="ARBA00022448"/>
    </source>
</evidence>
<sequence>MTSAFRLRRFNFFVQEEIPQLPAVFAEPGLLITSTEGRPGVSIDFGPPPSDGDPGAKSPPSNRTWDASDSAGYLFLGQPASHQVHVVNHRFAVRSFSTTTGPEGCRLTFLECVPEANVLLTINESEADTAEPPLVRVWHLDRVFKPDYQPVVVPLAHFPAVPCPVTTLAIHPRLELLAVGFANGLVTLMRNPLGRERHIRQKALHTASEPITGLVLALVPPPADDDLGADTAKRPSGRAVRFQTRSGTGAQGTSPPCPMLYITTTSQIVVADLTHPQRETKTILDEEGCALHNSYASDQAELVVARDEAIYFYTPEGRGPCFAFEGPKLSMRQFRDYVVILSRPAGGLDRIYGGESTAAVTAAMTDPARGAGTVQLQVLDMRNKLLAFATEFEAKHVDVVSEWGGLFALARPTAQDDTLTGPPPPVLYRLEEKPLAGKLDILYKQNLYPLAVKMATHHQYNPESIAEIYRRYGDYLYSQDDFDGAMGQYLQTVGYVEPSYVIRKFLDAQRLNHLTSYLETLHAQGLATADHTTLLLNCYTKLKDEARLEKFLQQGGEALQFDVETAIRVCRQAGYARQALTLAERFNQPAIYLEIQVEDIGDLARSVQYIADRREDTPEERAGYLERYGRRLLEGLPDATTDLLIETCAPQHQRESASNAADGTVPRHPNPRRFQSLFVSHPQHLVRFLETVADRRWGDAASDPAEGDAGDRRAVWQTLLELYLAEWGRSTRLSEATADAAHGERQRAAAKRAMTLLRDPHVDYDWDQAFTLCDLAQFDPGTTWLYESREMYQELVQFYMDRDDVETVVQLLAQHGTRDPALYTEALDYFVSSHTVLTTHGEELAPLLAKIEQLNLLPPLQVVQTLSRHSVAQLGLVKDYLVRCLTTERALVDQDERLIASYREETNTMRQEIVDLRTQPVVFQSTKCSSCQAPLDLPSIHFLCKHSYHQRCLGEAEQACPRCATENRLVGEILRNQEVTARQHERFASKLEDAPDGFEVVAEYFSKGTFNHADMGDG</sequence>